<dbReference type="RefSeq" id="WP_167121949.1">
    <property type="nucleotide sequence ID" value="NZ_JAAQQR010000001.1"/>
</dbReference>
<dbReference type="Pfam" id="PF05947">
    <property type="entry name" value="T6SS_TssF"/>
    <property type="match status" value="1"/>
</dbReference>
<evidence type="ECO:0000313" key="2">
    <source>
        <dbReference type="Proteomes" id="UP001429601"/>
    </source>
</evidence>
<comment type="caution">
    <text evidence="1">The sequence shown here is derived from an EMBL/GenBank/DDBJ whole genome shotgun (WGS) entry which is preliminary data.</text>
</comment>
<dbReference type="PANTHER" id="PTHR35370">
    <property type="entry name" value="CYTOPLASMIC PROTEIN-RELATED-RELATED"/>
    <property type="match status" value="1"/>
</dbReference>
<gene>
    <name evidence="1" type="primary">tssF</name>
    <name evidence="1" type="ORF">HBF26_00330</name>
</gene>
<dbReference type="NCBIfam" id="TIGR03359">
    <property type="entry name" value="VI_chp_6"/>
    <property type="match status" value="1"/>
</dbReference>
<name>A0ABX0Q257_9GAMM</name>
<dbReference type="InterPro" id="IPR010272">
    <property type="entry name" value="T6SS_TssF"/>
</dbReference>
<dbReference type="Proteomes" id="UP001429601">
    <property type="component" value="Unassembled WGS sequence"/>
</dbReference>
<dbReference type="EMBL" id="JAAQQR010000001">
    <property type="protein sequence ID" value="NID03313.1"/>
    <property type="molecule type" value="Genomic_DNA"/>
</dbReference>
<proteinExistence type="predicted"/>
<keyword evidence="2" id="KW-1185">Reference proteome</keyword>
<protein>
    <submittedName>
        <fullName evidence="1">Type VI secretion system baseplate subunit TssF</fullName>
    </submittedName>
</protein>
<dbReference type="PANTHER" id="PTHR35370:SF1">
    <property type="entry name" value="TYPE VI SECRETION SYSTEM COMPONENT TSSF1"/>
    <property type="match status" value="1"/>
</dbReference>
<accession>A0ABX0Q257</accession>
<dbReference type="PIRSF" id="PIRSF028304">
    <property type="entry name" value="UCP028304"/>
    <property type="match status" value="1"/>
</dbReference>
<reference evidence="1 2" key="1">
    <citation type="journal article" date="2011" name="Curr. Microbiol.">
        <title>Luteibacter jiangsuensis sp. nov.: a methamidophos-degrading bacterium isolated from a methamidophos-manufacturing factory.</title>
        <authorList>
            <person name="Wang L."/>
            <person name="Wang G.L."/>
            <person name="Li S.P."/>
            <person name="Jiang J.D."/>
        </authorList>
    </citation>
    <scope>NUCLEOTIDE SEQUENCE [LARGE SCALE GENOMIC DNA]</scope>
    <source>
        <strain evidence="1 2">CGMCC 1.10133</strain>
    </source>
</reference>
<organism evidence="1 2">
    <name type="scientific">Luteibacter jiangsuensis</name>
    <dbReference type="NCBI Taxonomy" id="637577"/>
    <lineage>
        <taxon>Bacteria</taxon>
        <taxon>Pseudomonadati</taxon>
        <taxon>Pseudomonadota</taxon>
        <taxon>Gammaproteobacteria</taxon>
        <taxon>Lysobacterales</taxon>
        <taxon>Rhodanobacteraceae</taxon>
        <taxon>Luteibacter</taxon>
    </lineage>
</organism>
<evidence type="ECO:0000313" key="1">
    <source>
        <dbReference type="EMBL" id="NID03313.1"/>
    </source>
</evidence>
<sequence length="621" mass="68646">MDPKLLRYYSQELQHVRHMGAEFAGAYPKIAGRLGMEGMECADPYVERLLEGFAFMAARVHMKLDAQHPVFTQHLLQMLYPQFLKPTPAMAVVEMTVDDAESLPPTGHVVPRGSALRAQPGFGERTACEFRTAHDVTLRPLAMDEGRYFASPAAMSAAGLPVPASLRPRAALRLRVRLTGGAQLDGCRIDQLEVFVHGADSLPGQVLEQVLGNRLGLSVVVDGRATHLAASAIREAGFSDDEALLPASERSFSGYRLLQEYFACPQRFSFVTFAGLAQALAGSSARAFDLVVWLDRAVPALEVSVNASLFRLHCTPAINLFRRRADRLHLRDGQAEHHIVADRTRPMDFEVHDVFGVQGFGDGQEPEQTFLPFYAGNARTWHNPSAAFFTLRREPRVLSYRQRREGARSSYVGGEVFLSLMDGRQAPYASSLRQLGLELWASNRDLPLHMPTGKGATDFHLDTDAPVHSVRCLAGPTRPREAMSDTQGAWQLVSHLQLNYLSLLDQGEGAAALREMLSLYSDTFDAAARRQIEGVRSVRSTPVVRRLPIPGPATFGRGLEISLTCEDRAFEGVGAYVFASVMRHFFARHVSVNSFTETVLHSLERNEVARWTAQSGTRPIL</sequence>